<name>A0A6C0L1J1_PSEAI</name>
<organism evidence="1">
    <name type="scientific">Pseudomonas aeruginosa</name>
    <dbReference type="NCBI Taxonomy" id="287"/>
    <lineage>
        <taxon>Bacteria</taxon>
        <taxon>Pseudomonadati</taxon>
        <taxon>Pseudomonadota</taxon>
        <taxon>Gammaproteobacteria</taxon>
        <taxon>Pseudomonadales</taxon>
        <taxon>Pseudomonadaceae</taxon>
        <taxon>Pseudomonas</taxon>
    </lineage>
</organism>
<protein>
    <submittedName>
        <fullName evidence="1">Uncharacterized protein</fullName>
    </submittedName>
</protein>
<dbReference type="EMBL" id="MN583270">
    <property type="protein sequence ID" value="QHU24538.1"/>
    <property type="molecule type" value="Genomic_DNA"/>
</dbReference>
<proteinExistence type="predicted"/>
<geneLocation type="plasmid" evidence="1">
    <name>pNK546b</name>
</geneLocation>
<sequence length="48" mass="5670">MWRSFHAGRWEGAAFGQFFGLNYAEQTLWRGGWRTCWLILGYLMAVAR</sequence>
<evidence type="ECO:0000313" key="1">
    <source>
        <dbReference type="EMBL" id="QHU24538.1"/>
    </source>
</evidence>
<keyword evidence="1" id="KW-0614">Plasmid</keyword>
<accession>A0A6C0L1J1</accession>
<dbReference type="AlphaFoldDB" id="A0A6C0L1J1"/>
<reference evidence="1" key="1">
    <citation type="submission" date="2019-10" db="EMBL/GenBank/DDBJ databases">
        <title>Extensively Drug-Resistant Pseudomonas aeruginosa ST664 clone carrying KPC-2-encoding megaplasmid in a burn clinic.</title>
        <authorList>
            <person name="Li Z."/>
            <person name="Cai Z."/>
            <person name="Cai Z."/>
            <person name="Zhang Y."/>
            <person name="Fu T."/>
            <person name="Jin Y."/>
            <person name="Cheng Z."/>
            <person name="Jin S."/>
            <person name="Wu W."/>
            <person name="Yang L."/>
            <person name="Bai F."/>
        </authorList>
    </citation>
    <scope>NUCLEOTIDE SEQUENCE</scope>
    <source>
        <strain evidence="1">NK546</strain>
        <plasmid evidence="1">pNK546b</plasmid>
    </source>
</reference>